<evidence type="ECO:0000313" key="5">
    <source>
        <dbReference type="Proteomes" id="UP001357437"/>
    </source>
</evidence>
<dbReference type="AlphaFoldDB" id="A0A9X3YDW2"/>
<dbReference type="Proteomes" id="UP001149314">
    <property type="component" value="Unassembled WGS sequence"/>
</dbReference>
<dbReference type="EMBL" id="JAOURS010000027">
    <property type="protein sequence ID" value="MDC6640456.1"/>
    <property type="molecule type" value="Genomic_DNA"/>
</dbReference>
<evidence type="ECO:0000313" key="4">
    <source>
        <dbReference type="Proteomes" id="UP001149314"/>
    </source>
</evidence>
<feature type="transmembrane region" description="Helical" evidence="1">
    <location>
        <begin position="120"/>
        <end position="139"/>
    </location>
</feature>
<feature type="transmembrane region" description="Helical" evidence="1">
    <location>
        <begin position="234"/>
        <end position="253"/>
    </location>
</feature>
<feature type="transmembrane region" description="Helical" evidence="1">
    <location>
        <begin position="265"/>
        <end position="284"/>
    </location>
</feature>
<dbReference type="InterPro" id="IPR049458">
    <property type="entry name" value="EpsG-like"/>
</dbReference>
<dbReference type="EMBL" id="JAYMCU010000162">
    <property type="protein sequence ID" value="MEC3939407.1"/>
    <property type="molecule type" value="Genomic_DNA"/>
</dbReference>
<comment type="caution">
    <text evidence="2">The sequence shown here is derived from an EMBL/GenBank/DDBJ whole genome shotgun (WGS) entry which is preliminary data.</text>
</comment>
<protein>
    <submittedName>
        <fullName evidence="2">EpsG family protein</fullName>
    </submittedName>
</protein>
<keyword evidence="1" id="KW-1133">Transmembrane helix</keyword>
<reference evidence="2" key="1">
    <citation type="journal article" date="2023" name="Genes Genomics">
        <title>Genomic insights of Leclercia adecarboxylata strains linked to an outbreak in public hospitals in Mexico.</title>
        <authorList>
            <person name="Barrios-Villa E."/>
            <person name="Pacheco-Flores B."/>
            <person name="Lozano-Zarain P."/>
            <person name="Del Campo-Ortega R."/>
            <person name="de Jesus Ascencio-Montiel I."/>
            <person name="Gonzalez-Leon M."/>
            <person name="Camorlinga-Ponce M."/>
            <person name="Gaytan Cervantes F.J."/>
            <person name="Gonzalez Torres C."/>
            <person name="Aguilar E."/>
            <person name="Gonzalez Ibarra J."/>
            <person name="Torres Lopez F.J."/>
            <person name="Rosas-Vargas H."/>
            <person name="Gonzalez-Bonilla C.R."/>
            <person name="Del Carmen Rocha-Gracia R."/>
        </authorList>
    </citation>
    <scope>NUCLEOTIDE SEQUENCE</scope>
    <source>
        <strain evidence="2">Lac40</strain>
    </source>
</reference>
<accession>A0A9X3YDW2</accession>
<evidence type="ECO:0000256" key="1">
    <source>
        <dbReference type="SAM" id="Phobius"/>
    </source>
</evidence>
<name>A0A9X3YDW2_9ENTR</name>
<gene>
    <name evidence="2" type="ORF">OEZ79_19670</name>
    <name evidence="3" type="ORF">VOF76_25145</name>
</gene>
<feature type="transmembrane region" description="Helical" evidence="1">
    <location>
        <begin position="319"/>
        <end position="340"/>
    </location>
</feature>
<keyword evidence="1" id="KW-0812">Transmembrane</keyword>
<dbReference type="Proteomes" id="UP001357437">
    <property type="component" value="Unassembled WGS sequence"/>
</dbReference>
<reference evidence="3 5" key="2">
    <citation type="submission" date="2024-01" db="EMBL/GenBank/DDBJ databases">
        <title>Comparative Genomics of Leclercia adecarboxylata Strains Isolated from Several Sources.</title>
        <authorList>
            <person name="Yescas-Zazueta V."/>
            <person name="Balbuena-Alonso M.G."/>
            <person name="Valencia D."/>
            <person name="Mendez-Pfeiffer P.A."/>
            <person name="Ballesteros-Monrreal M.G."/>
            <person name="Rocha-Gracia R.D.C."/>
            <person name="Barrios-Villa E."/>
        </authorList>
    </citation>
    <scope>NUCLEOTIDE SEQUENCE [LARGE SCALE GENOMIC DNA]</scope>
    <source>
        <strain evidence="3 5">33MEM</strain>
    </source>
</reference>
<dbReference type="RefSeq" id="WP_191152438.1">
    <property type="nucleotide sequence ID" value="NZ_CP060824.1"/>
</dbReference>
<feature type="transmembrane region" description="Helical" evidence="1">
    <location>
        <begin position="7"/>
        <end position="24"/>
    </location>
</feature>
<keyword evidence="5" id="KW-1185">Reference proteome</keyword>
<feature type="transmembrane region" description="Helical" evidence="1">
    <location>
        <begin position="96"/>
        <end position="114"/>
    </location>
</feature>
<feature type="transmembrane region" description="Helical" evidence="1">
    <location>
        <begin position="296"/>
        <end position="313"/>
    </location>
</feature>
<evidence type="ECO:0000313" key="2">
    <source>
        <dbReference type="EMBL" id="MDC6640456.1"/>
    </source>
</evidence>
<proteinExistence type="predicted"/>
<keyword evidence="1" id="KW-0472">Membrane</keyword>
<organism evidence="2 4">
    <name type="scientific">Leclercia adecarboxylata</name>
    <dbReference type="NCBI Taxonomy" id="83655"/>
    <lineage>
        <taxon>Bacteria</taxon>
        <taxon>Pseudomonadati</taxon>
        <taxon>Pseudomonadota</taxon>
        <taxon>Gammaproteobacteria</taxon>
        <taxon>Enterobacterales</taxon>
        <taxon>Enterobacteriaceae</taxon>
        <taxon>Leclercia</taxon>
    </lineage>
</organism>
<feature type="transmembrane region" description="Helical" evidence="1">
    <location>
        <begin position="59"/>
        <end position="84"/>
    </location>
</feature>
<feature type="transmembrane region" description="Helical" evidence="1">
    <location>
        <begin position="181"/>
        <end position="204"/>
    </location>
</feature>
<evidence type="ECO:0000313" key="3">
    <source>
        <dbReference type="EMBL" id="MEC3939407.1"/>
    </source>
</evidence>
<sequence>MKNTLKLYIILCFLFIAISVFISYDYKSSPDYFSYLNWYEVSTSYVKDGNSWVIAKDPAFYILSNLFDSIGLELQGVLLTLVLISLLTKSFALNKLLNNNAIFFVLLLYLARLFITHDLIQYRAGASVGLAFLAIVLYLDNSKIKSIIALILACLVHLSAMLVLIAIPINFYLKKRKRRDLFRLILIIFLFLVCTVIVNPYAVVIEMLMKISFFQARVAPYINGTYQTVETSILNSYVLIKILSYVIFTVWVYKNRGRELVGQYYNLYFFFFSSLFGLTLYWFFRSNDSLAIRFSDFFSIFDLVFIVQLLYVFKPFGRLIYSGLLAIYVVVFLTSSLKLIA</sequence>
<dbReference type="Pfam" id="PF14897">
    <property type="entry name" value="EpsG"/>
    <property type="match status" value="1"/>
</dbReference>
<feature type="transmembrane region" description="Helical" evidence="1">
    <location>
        <begin position="146"/>
        <end position="169"/>
    </location>
</feature>